<reference evidence="2 3" key="1">
    <citation type="submission" date="2023-05" db="EMBL/GenBank/DDBJ databases">
        <title>Streptomyces fuscus sp. nov., a brown-black pigment producing actinomyces isolated from dry sand of Sea duck farm.</title>
        <authorList>
            <person name="Xie J."/>
            <person name="Shen N."/>
        </authorList>
    </citation>
    <scope>NUCLEOTIDE SEQUENCE [LARGE SCALE GENOMIC DNA]</scope>
    <source>
        <strain evidence="2 3">GXMU-J15</strain>
    </source>
</reference>
<evidence type="ECO:0000313" key="2">
    <source>
        <dbReference type="EMBL" id="MDL2075949.1"/>
    </source>
</evidence>
<dbReference type="Proteomes" id="UP001241926">
    <property type="component" value="Unassembled WGS sequence"/>
</dbReference>
<gene>
    <name evidence="2" type="ORF">QNN03_05800</name>
</gene>
<dbReference type="RefSeq" id="WP_285430836.1">
    <property type="nucleotide sequence ID" value="NZ_JASJUS010000004.1"/>
</dbReference>
<keyword evidence="3" id="KW-1185">Reference proteome</keyword>
<dbReference type="Gene3D" id="1.20.1260.10">
    <property type="match status" value="1"/>
</dbReference>
<sequence length="633" mass="69492">MNNPIPGSVDLPVPEGKVFPRNLTARADYAVRGNPSGSRPESGVDNCFPGLEFDQRNLDKAFFPGLLFDFHHGSGSRLIGVTEGDPAVLDLTAADLGAGTPSDPWRLHLWAVCGRTTVDQTEAQAPVFHATERSGLALWRRVHDLLPGRIAILLGPTPGSESPGANIVPGGLNSWRTQNRTTVQRGDDGRVEAAVLIADRAAYLDPDGVIDPEVYLPGDLTRSLCAPWQYDFRECGCYYWAASKPDISASPDGRFRPLNFQRADRSTPPPLDTPNIAERGALELDHPELITNWNVLPVVLNGREDDALGPGVPFELREMSREEVVARLEHLADVEHALCLEYLNAHYSLNAPTVLAPGTNPQSPAARFHAAAAEVFSVAVDEMRHLRWVNEALGVLGRPIKLDPPPPDLVIQEQTGQVFELKPLTAEQLDWFIRVEKTSDQLDLDGIDGMYVRLHHTIVRRPDLFPQSDRLAHLVKLIIDEGVDHYERFRAVKGHLAEFSEDEYLRRFGKTPDTLDQRLLELADLNYAVLLGTMKETLALGDRAGGVLIEHARRAMGNLHEVNHLLASRGVAPRFRLPQSGATALADGRATLAAARAARQAQETIGSLDGAELSSMMTRHRATTEALIADLIL</sequence>
<dbReference type="Pfam" id="PF12902">
    <property type="entry name" value="Ferritin-like"/>
    <property type="match status" value="1"/>
</dbReference>
<comment type="caution">
    <text evidence="2">The sequence shown here is derived from an EMBL/GenBank/DDBJ whole genome shotgun (WGS) entry which is preliminary data.</text>
</comment>
<name>A0ABT7ITP5_9ACTN</name>
<feature type="domain" description="Iminophenyl-pyruvate dimer synthase" evidence="1">
    <location>
        <begin position="332"/>
        <end position="441"/>
    </location>
</feature>
<proteinExistence type="predicted"/>
<evidence type="ECO:0000259" key="1">
    <source>
        <dbReference type="Pfam" id="PF12902"/>
    </source>
</evidence>
<accession>A0ABT7ITP5</accession>
<protein>
    <submittedName>
        <fullName evidence="2">Ferritin-like domain-containing protein</fullName>
    </submittedName>
</protein>
<dbReference type="EMBL" id="JASJUS010000004">
    <property type="protein sequence ID" value="MDL2075949.1"/>
    <property type="molecule type" value="Genomic_DNA"/>
</dbReference>
<dbReference type="InterPro" id="IPR026820">
    <property type="entry name" value="VioB/RebD_dom"/>
</dbReference>
<dbReference type="InterPro" id="IPR012347">
    <property type="entry name" value="Ferritin-like"/>
</dbReference>
<evidence type="ECO:0000313" key="3">
    <source>
        <dbReference type="Proteomes" id="UP001241926"/>
    </source>
</evidence>
<organism evidence="2 3">
    <name type="scientific">Streptomyces fuscus</name>
    <dbReference type="NCBI Taxonomy" id="3048495"/>
    <lineage>
        <taxon>Bacteria</taxon>
        <taxon>Bacillati</taxon>
        <taxon>Actinomycetota</taxon>
        <taxon>Actinomycetes</taxon>
        <taxon>Kitasatosporales</taxon>
        <taxon>Streptomycetaceae</taxon>
        <taxon>Streptomyces</taxon>
    </lineage>
</organism>